<evidence type="ECO:0000259" key="12">
    <source>
        <dbReference type="SMART" id="SM00997"/>
    </source>
</evidence>
<name>A0A218UBH7_9PASE</name>
<evidence type="ECO:0000256" key="7">
    <source>
        <dbReference type="ARBA" id="ARBA00034527"/>
    </source>
</evidence>
<evidence type="ECO:0000256" key="4">
    <source>
        <dbReference type="ARBA" id="ARBA00022563"/>
    </source>
</evidence>
<dbReference type="SMART" id="SM00997">
    <property type="entry name" value="AdoHcyase_NAD"/>
    <property type="match status" value="1"/>
</dbReference>
<feature type="domain" description="S-adenosyl-L-homocysteine hydrolase NAD binding" evidence="12">
    <location>
        <begin position="224"/>
        <end position="385"/>
    </location>
</feature>
<dbReference type="PANTHER" id="PTHR23420">
    <property type="entry name" value="ADENOSYLHOMOCYSTEINASE"/>
    <property type="match status" value="1"/>
</dbReference>
<keyword evidence="4 10" id="KW-0554">One-carbon metabolism</keyword>
<evidence type="ECO:0000256" key="1">
    <source>
        <dbReference type="ARBA" id="ARBA00005195"/>
    </source>
</evidence>
<protein>
    <recommendedName>
        <fullName evidence="7 10">Adenosylhomocysteinase</fullName>
        <ecNumber evidence="7 10">3.13.2.1</ecNumber>
    </recommendedName>
</protein>
<dbReference type="InterPro" id="IPR020082">
    <property type="entry name" value="S-Ado-L-homoCys_hydrolase_CS"/>
</dbReference>
<dbReference type="InterPro" id="IPR015878">
    <property type="entry name" value="Ado_hCys_hydrolase_NAD-bd"/>
</dbReference>
<evidence type="ECO:0000313" key="13">
    <source>
        <dbReference type="EMBL" id="OWK50840.1"/>
    </source>
</evidence>
<dbReference type="GO" id="GO:0005829">
    <property type="term" value="C:cytosol"/>
    <property type="evidence" value="ECO:0007669"/>
    <property type="project" value="TreeGrafter"/>
</dbReference>
<proteinExistence type="inferred from homology"/>
<dbReference type="FunFam" id="3.40.50.1480:FF:000004">
    <property type="entry name" value="Adenosylhomocysteinase"/>
    <property type="match status" value="1"/>
</dbReference>
<accession>A0A218UBH7</accession>
<comment type="similarity">
    <text evidence="2 11">Belongs to the adenosylhomocysteinase family.</text>
</comment>
<dbReference type="NCBIfam" id="NF004005">
    <property type="entry name" value="PRK05476.2-3"/>
    <property type="match status" value="1"/>
</dbReference>
<evidence type="ECO:0000256" key="8">
    <source>
        <dbReference type="ARBA" id="ARBA00045926"/>
    </source>
</evidence>
<evidence type="ECO:0000256" key="3">
    <source>
        <dbReference type="ARBA" id="ARBA00011881"/>
    </source>
</evidence>
<dbReference type="FunFam" id="3.40.50.1480:FF:000007">
    <property type="entry name" value="Adenosylhomocysteinase"/>
    <property type="match status" value="1"/>
</dbReference>
<evidence type="ECO:0000256" key="10">
    <source>
        <dbReference type="RuleBase" id="RU000548"/>
    </source>
</evidence>
<comment type="pathway">
    <text evidence="1 10">Amino-acid biosynthesis; L-homocysteine biosynthesis; L-homocysteine from S-adenosyl-L-homocysteine: step 1/1.</text>
</comment>
<evidence type="ECO:0000313" key="14">
    <source>
        <dbReference type="Proteomes" id="UP000197619"/>
    </source>
</evidence>
<dbReference type="PROSITE" id="PS00738">
    <property type="entry name" value="ADOHCYASE_1"/>
    <property type="match status" value="1"/>
</dbReference>
<evidence type="ECO:0000256" key="9">
    <source>
        <dbReference type="ARBA" id="ARBA00047800"/>
    </source>
</evidence>
<gene>
    <name evidence="13" type="primary">AHCY-B_0</name>
    <name evidence="13" type="ORF">RLOC_00001486</name>
</gene>
<comment type="subunit">
    <text evidence="3">Homotetramer.</text>
</comment>
<dbReference type="InterPro" id="IPR036291">
    <property type="entry name" value="NAD(P)-bd_dom_sf"/>
</dbReference>
<dbReference type="SUPFAM" id="SSF51735">
    <property type="entry name" value="NAD(P)-binding Rossmann-fold domains"/>
    <property type="match status" value="1"/>
</dbReference>
<comment type="caution">
    <text evidence="13">The sequence shown here is derived from an EMBL/GenBank/DDBJ whole genome shotgun (WGS) entry which is preliminary data.</text>
</comment>
<dbReference type="GO" id="GO:0006730">
    <property type="term" value="P:one-carbon metabolic process"/>
    <property type="evidence" value="ECO:0007669"/>
    <property type="project" value="UniProtKB-KW"/>
</dbReference>
<dbReference type="Gene3D" id="3.40.50.720">
    <property type="entry name" value="NAD(P)-binding Rossmann-like Domain"/>
    <property type="match status" value="1"/>
</dbReference>
<comment type="cofactor">
    <cofactor evidence="10">
        <name>NAD(+)</name>
        <dbReference type="ChEBI" id="CHEBI:57540"/>
    </cofactor>
    <text evidence="10">Binds 1 NAD(+) per subunit.</text>
</comment>
<keyword evidence="6 10" id="KW-0520">NAD</keyword>
<dbReference type="NCBIfam" id="TIGR00936">
    <property type="entry name" value="ahcY"/>
    <property type="match status" value="1"/>
</dbReference>
<sequence length="508" mass="55682">MSDRLPYKVVQLLQPVPTHKCVNGYQGLSYSNSDTCPASLAADISLADWGRKAIEIAENEMPGLMKMREMYSASKPLKGARIAGCLHMTVQTAVLIETLIVLGAEVQWSSCNIFSTQDHAAAAIAKAGIPVFAWKGETDEEYLWCIEQTLYFKDGQPLNMILDDGGDLTNLVHTKYPQLLKGIRGISEETTTGVHNLYKMKANGTLKVPAINVNDSVTKSKFDNLYGCRESLIDGIKRATDVMIAGKVAVVAGYGDVGKGCAQALRSFGARVIITEIDPINALQAAMEGYEVTTMEEACKEGNIFVTTTGCTDIVQGRHFEQMKDDAIVCNIGHFDVEVDAKWLNDNAVEAVNIKPQVDRYTLRNGRHIILLAEGRLVNLGCAMGHPSFVMSNSFTNQVLAQIELWTHSDRYAVGVHFLPKKVSDSRTVVLHRRPTLGVALLVLEFIFLLKVFVAKTGTCWSCDNIQALLDFSKVLGSPVLPHGNWRASVNQLVPSTNLSSSTVQWAE</sequence>
<evidence type="ECO:0000256" key="2">
    <source>
        <dbReference type="ARBA" id="ARBA00007122"/>
    </source>
</evidence>
<dbReference type="SMART" id="SM00996">
    <property type="entry name" value="AdoHcyase"/>
    <property type="match status" value="1"/>
</dbReference>
<dbReference type="HAMAP" id="MF_00563">
    <property type="entry name" value="AdoHcyase"/>
    <property type="match status" value="1"/>
</dbReference>
<comment type="catalytic activity">
    <reaction evidence="9">
        <text>S-adenosyl-L-homocysteine + H2O = L-homocysteine + adenosine</text>
        <dbReference type="Rhea" id="RHEA:21708"/>
        <dbReference type="ChEBI" id="CHEBI:15377"/>
        <dbReference type="ChEBI" id="CHEBI:16335"/>
        <dbReference type="ChEBI" id="CHEBI:57856"/>
        <dbReference type="ChEBI" id="CHEBI:58199"/>
        <dbReference type="EC" id="3.13.2.1"/>
    </reaction>
    <physiologicalReaction direction="left-to-right" evidence="9">
        <dbReference type="Rhea" id="RHEA:21709"/>
    </physiologicalReaction>
</comment>
<dbReference type="UniPathway" id="UPA00314">
    <property type="reaction ID" value="UER00076"/>
</dbReference>
<dbReference type="Pfam" id="PF00670">
    <property type="entry name" value="AdoHcyase_NAD"/>
    <property type="match status" value="1"/>
</dbReference>
<dbReference type="EC" id="3.13.2.1" evidence="7 10"/>
<comment type="function">
    <text evidence="8">Catalyzes the hydrolysis of S-adenosyl-L-homocysteine to form adenosine and homocysteine. Binds copper ions.</text>
</comment>
<dbReference type="Pfam" id="PF05221">
    <property type="entry name" value="AdoHcyase"/>
    <property type="match status" value="1"/>
</dbReference>
<organism evidence="13 14">
    <name type="scientific">Lonchura striata</name>
    <name type="common">white-rumped munia</name>
    <dbReference type="NCBI Taxonomy" id="40157"/>
    <lineage>
        <taxon>Eukaryota</taxon>
        <taxon>Metazoa</taxon>
        <taxon>Chordata</taxon>
        <taxon>Craniata</taxon>
        <taxon>Vertebrata</taxon>
        <taxon>Euteleostomi</taxon>
        <taxon>Archelosauria</taxon>
        <taxon>Archosauria</taxon>
        <taxon>Dinosauria</taxon>
        <taxon>Saurischia</taxon>
        <taxon>Theropoda</taxon>
        <taxon>Coelurosauria</taxon>
        <taxon>Aves</taxon>
        <taxon>Neognathae</taxon>
        <taxon>Neoaves</taxon>
        <taxon>Telluraves</taxon>
        <taxon>Australaves</taxon>
        <taxon>Passeriformes</taxon>
        <taxon>Passeroidea</taxon>
        <taxon>Estrildidae</taxon>
        <taxon>Estrildinae</taxon>
        <taxon>Lonchura</taxon>
    </lineage>
</organism>
<keyword evidence="14" id="KW-1185">Reference proteome</keyword>
<dbReference type="EMBL" id="MUZQ01000494">
    <property type="protein sequence ID" value="OWK50840.1"/>
    <property type="molecule type" value="Genomic_DNA"/>
</dbReference>
<dbReference type="GO" id="GO:0004013">
    <property type="term" value="F:adenosylhomocysteinase activity"/>
    <property type="evidence" value="ECO:0007669"/>
    <property type="project" value="UniProtKB-EC"/>
</dbReference>
<dbReference type="STRING" id="299123.ENSLSDP00000021278"/>
<dbReference type="Gene3D" id="3.40.50.1480">
    <property type="entry name" value="Adenosylhomocysteinase-like"/>
    <property type="match status" value="2"/>
</dbReference>
<dbReference type="PANTHER" id="PTHR23420:SF0">
    <property type="entry name" value="ADENOSYLHOMOCYSTEINASE"/>
    <property type="match status" value="1"/>
</dbReference>
<reference evidence="13 14" key="1">
    <citation type="submission" date="2017-05" db="EMBL/GenBank/DDBJ databases">
        <title>Genome of assembly of the Bengalese finch, Lonchura striata domestica.</title>
        <authorList>
            <person name="Colquitt B.M."/>
            <person name="Brainard M.S."/>
        </authorList>
    </citation>
    <scope>NUCLEOTIDE SEQUENCE [LARGE SCALE GENOMIC DNA]</scope>
    <source>
        <strain evidence="13">White83orange57</strain>
    </source>
</reference>
<dbReference type="FunFam" id="3.40.50.720:FF:000004">
    <property type="entry name" value="Adenosylhomocysteinase"/>
    <property type="match status" value="1"/>
</dbReference>
<evidence type="ECO:0000256" key="6">
    <source>
        <dbReference type="ARBA" id="ARBA00023027"/>
    </source>
</evidence>
<evidence type="ECO:0000256" key="5">
    <source>
        <dbReference type="ARBA" id="ARBA00022801"/>
    </source>
</evidence>
<dbReference type="InterPro" id="IPR042172">
    <property type="entry name" value="Adenosylhomocyst_ase-like_sf"/>
</dbReference>
<dbReference type="CDD" id="cd00401">
    <property type="entry name" value="SAHH"/>
    <property type="match status" value="1"/>
</dbReference>
<dbReference type="AlphaFoldDB" id="A0A218UBH7"/>
<dbReference type="InterPro" id="IPR000043">
    <property type="entry name" value="Adenosylhomocysteinase-like"/>
</dbReference>
<keyword evidence="5 10" id="KW-0378">Hydrolase</keyword>
<dbReference type="Proteomes" id="UP000197619">
    <property type="component" value="Unassembled WGS sequence"/>
</dbReference>
<evidence type="ECO:0000256" key="11">
    <source>
        <dbReference type="RuleBase" id="RU004166"/>
    </source>
</evidence>
<dbReference type="GO" id="GO:0033353">
    <property type="term" value="P:S-adenosylmethionine cycle"/>
    <property type="evidence" value="ECO:0007669"/>
    <property type="project" value="TreeGrafter"/>
</dbReference>
<dbReference type="PROSITE" id="PS00739">
    <property type="entry name" value="ADOHCYASE_2"/>
    <property type="match status" value="1"/>
</dbReference>
<dbReference type="SUPFAM" id="SSF52283">
    <property type="entry name" value="Formate/glycerate dehydrogenase catalytic domain-like"/>
    <property type="match status" value="1"/>
</dbReference>